<proteinExistence type="predicted"/>
<dbReference type="EMBL" id="SSTD01015369">
    <property type="protein sequence ID" value="TYK02774.1"/>
    <property type="molecule type" value="Genomic_DNA"/>
</dbReference>
<feature type="region of interest" description="Disordered" evidence="1">
    <location>
        <begin position="1"/>
        <end position="24"/>
    </location>
</feature>
<name>A0A5D3BUC1_CUCMM</name>
<dbReference type="Gene3D" id="3.10.10.10">
    <property type="entry name" value="HIV Type 1 Reverse Transcriptase, subunit A, domain 1"/>
    <property type="match status" value="1"/>
</dbReference>
<sequence>MLFIMNEEEDCEEEPEEGTGENEPETVELKLMKVNGKTEIALRNIHGFTEKGTIKLRGRIKGREGQCLCQRVELKLPEITFKADFLAIDLGKLDVVLRLSWLCSIGFMEVHWPSKSIAFRMENRMVVTKRDSLLTTKECSLKQLTRMRDEEDQGFWVEFQNLGCEEDEEIEDEISKRGDEEGLPMIHALLKQYEDIFETTRKLPQKKAIDHRILKMEVKKKTGRHFYVDYRKLHQATIANKVSISVIEELLVELHGAAVFSNPGSNSATCNARRHGCAVKGADYASRQGSCYKRYTSYLCIVTSIEFVLSTSFPLACPSVSEARGFLGVSVEDGMEWNDHEIQTNLWTQMMEVKSQNGICFQTPFHVCLAVFATYALE</sequence>
<evidence type="ECO:0000256" key="1">
    <source>
        <dbReference type="SAM" id="MobiDB-lite"/>
    </source>
</evidence>
<protein>
    <submittedName>
        <fullName evidence="2">Pleiotropic drug resistance protein 1-like</fullName>
    </submittedName>
</protein>
<dbReference type="Gene3D" id="3.30.70.270">
    <property type="match status" value="1"/>
</dbReference>
<accession>A0A5D3BUC1</accession>
<evidence type="ECO:0000313" key="2">
    <source>
        <dbReference type="EMBL" id="TYK02774.1"/>
    </source>
</evidence>
<organism evidence="2 3">
    <name type="scientific">Cucumis melo var. makuwa</name>
    <name type="common">Oriental melon</name>
    <dbReference type="NCBI Taxonomy" id="1194695"/>
    <lineage>
        <taxon>Eukaryota</taxon>
        <taxon>Viridiplantae</taxon>
        <taxon>Streptophyta</taxon>
        <taxon>Embryophyta</taxon>
        <taxon>Tracheophyta</taxon>
        <taxon>Spermatophyta</taxon>
        <taxon>Magnoliopsida</taxon>
        <taxon>eudicotyledons</taxon>
        <taxon>Gunneridae</taxon>
        <taxon>Pentapetalae</taxon>
        <taxon>rosids</taxon>
        <taxon>fabids</taxon>
        <taxon>Cucurbitales</taxon>
        <taxon>Cucurbitaceae</taxon>
        <taxon>Benincaseae</taxon>
        <taxon>Cucumis</taxon>
    </lineage>
</organism>
<dbReference type="Pfam" id="PF08284">
    <property type="entry name" value="RVP_2"/>
    <property type="match status" value="1"/>
</dbReference>
<dbReference type="InterPro" id="IPR043128">
    <property type="entry name" value="Rev_trsase/Diguanyl_cyclase"/>
</dbReference>
<dbReference type="AlphaFoldDB" id="A0A5D3BUC1"/>
<dbReference type="Proteomes" id="UP000321947">
    <property type="component" value="Unassembled WGS sequence"/>
</dbReference>
<reference evidence="2 3" key="1">
    <citation type="submission" date="2019-08" db="EMBL/GenBank/DDBJ databases">
        <title>Draft genome sequences of two oriental melons (Cucumis melo L. var makuwa).</title>
        <authorList>
            <person name="Kwon S.-Y."/>
        </authorList>
    </citation>
    <scope>NUCLEOTIDE SEQUENCE [LARGE SCALE GENOMIC DNA]</scope>
    <source>
        <strain evidence="3">cv. Chang Bougi</strain>
        <tissue evidence="2">Leaf</tissue>
    </source>
</reference>
<evidence type="ECO:0000313" key="3">
    <source>
        <dbReference type="Proteomes" id="UP000321947"/>
    </source>
</evidence>
<comment type="caution">
    <text evidence="2">The sequence shown here is derived from an EMBL/GenBank/DDBJ whole genome shotgun (WGS) entry which is preliminary data.</text>
</comment>
<gene>
    <name evidence="2" type="ORF">E5676_scaffold145G00330</name>
</gene>